<comment type="caution">
    <text evidence="2">The sequence shown here is derived from an EMBL/GenBank/DDBJ whole genome shotgun (WGS) entry which is preliminary data.</text>
</comment>
<gene>
    <name evidence="2" type="ORF">BDV95DRAFT_627744</name>
</gene>
<protein>
    <submittedName>
        <fullName evidence="2">Putative altered inheritance of mitochondria protein 9, mitochondrial</fullName>
    </submittedName>
</protein>
<reference evidence="2 3" key="1">
    <citation type="submission" date="2020-01" db="EMBL/GenBank/DDBJ databases">
        <authorList>
            <consortium name="DOE Joint Genome Institute"/>
            <person name="Haridas S."/>
            <person name="Albert R."/>
            <person name="Binder M."/>
            <person name="Bloem J."/>
            <person name="Labutti K."/>
            <person name="Salamov A."/>
            <person name="Andreopoulos B."/>
            <person name="Baker S.E."/>
            <person name="Barry K."/>
            <person name="Bills G."/>
            <person name="Bluhm B.H."/>
            <person name="Cannon C."/>
            <person name="Castanera R."/>
            <person name="Culley D.E."/>
            <person name="Daum C."/>
            <person name="Ezra D."/>
            <person name="Gonzalez J.B."/>
            <person name="Henrissat B."/>
            <person name="Kuo A."/>
            <person name="Liang C."/>
            <person name="Lipzen A."/>
            <person name="Lutzoni F."/>
            <person name="Magnuson J."/>
            <person name="Mondo S."/>
            <person name="Nolan M."/>
            <person name="Ohm R."/>
            <person name="Pangilinan J."/>
            <person name="Park H.-J.H."/>
            <person name="Ramirez L."/>
            <person name="Alfaro M."/>
            <person name="Sun H."/>
            <person name="Tritt A."/>
            <person name="Yoshinaga Y."/>
            <person name="Zwiers L.-H.L."/>
            <person name="Turgeon B.G."/>
            <person name="Goodwin S.B."/>
            <person name="Spatafora J.W."/>
            <person name="Crous P.W."/>
            <person name="Grigoriev I.V."/>
        </authorList>
    </citation>
    <scope>NUCLEOTIDE SEQUENCE [LARGE SCALE GENOMIC DNA]</scope>
    <source>
        <strain evidence="2 3">CBS 611.86</strain>
    </source>
</reference>
<evidence type="ECO:0000313" key="3">
    <source>
        <dbReference type="Proteomes" id="UP000481861"/>
    </source>
</evidence>
<accession>A0A7C8IBD9</accession>
<dbReference type="InterPro" id="IPR051678">
    <property type="entry name" value="AGP_Transferase"/>
</dbReference>
<dbReference type="Proteomes" id="UP000481861">
    <property type="component" value="Unassembled WGS sequence"/>
</dbReference>
<dbReference type="OrthoDB" id="5412996at2759"/>
<organism evidence="2 3">
    <name type="scientific">Massariosphaeria phaeospora</name>
    <dbReference type="NCBI Taxonomy" id="100035"/>
    <lineage>
        <taxon>Eukaryota</taxon>
        <taxon>Fungi</taxon>
        <taxon>Dikarya</taxon>
        <taxon>Ascomycota</taxon>
        <taxon>Pezizomycotina</taxon>
        <taxon>Dothideomycetes</taxon>
        <taxon>Pleosporomycetidae</taxon>
        <taxon>Pleosporales</taxon>
        <taxon>Pleosporales incertae sedis</taxon>
        <taxon>Massariosphaeria</taxon>
    </lineage>
</organism>
<dbReference type="PANTHER" id="PTHR21310">
    <property type="entry name" value="AMINOGLYCOSIDE PHOSPHOTRANSFERASE-RELATED-RELATED"/>
    <property type="match status" value="1"/>
</dbReference>
<dbReference type="Gene3D" id="3.90.1200.10">
    <property type="match status" value="1"/>
</dbReference>
<dbReference type="InterPro" id="IPR011009">
    <property type="entry name" value="Kinase-like_dom_sf"/>
</dbReference>
<dbReference type="AlphaFoldDB" id="A0A7C8IBD9"/>
<evidence type="ECO:0000313" key="2">
    <source>
        <dbReference type="EMBL" id="KAF2872912.1"/>
    </source>
</evidence>
<dbReference type="InterPro" id="IPR002575">
    <property type="entry name" value="Aminoglycoside_PTrfase"/>
</dbReference>
<name>A0A7C8IBD9_9PLEO</name>
<feature type="domain" description="Aminoglycoside phosphotransferase" evidence="1">
    <location>
        <begin position="67"/>
        <end position="299"/>
    </location>
</feature>
<evidence type="ECO:0000259" key="1">
    <source>
        <dbReference type="Pfam" id="PF01636"/>
    </source>
</evidence>
<proteinExistence type="predicted"/>
<dbReference type="EMBL" id="JAADJZ010000008">
    <property type="protein sequence ID" value="KAF2872912.1"/>
    <property type="molecule type" value="Genomic_DNA"/>
</dbReference>
<keyword evidence="3" id="KW-1185">Reference proteome</keyword>
<dbReference type="Pfam" id="PF01636">
    <property type="entry name" value="APH"/>
    <property type="match status" value="1"/>
</dbReference>
<dbReference type="SUPFAM" id="SSF56112">
    <property type="entry name" value="Protein kinase-like (PK-like)"/>
    <property type="match status" value="1"/>
</dbReference>
<dbReference type="PANTHER" id="PTHR21310:SF37">
    <property type="entry name" value="AMINOGLYCOSIDE PHOSPHOTRANSFERASE DOMAIN-CONTAINING PROTEIN"/>
    <property type="match status" value="1"/>
</dbReference>
<sequence length="401" mass="46639">MTPYDEIAEIEADNECRAWLIKVLNAKEEIVAFVSSRRPGCPEGEFDGYLKGSFNFCISATLTIRREEKVKNEVQVLENLREKTKLPVPRVSSWGLTDESPRNLGPFIIMDWIKGVSLTTLLKQPGKSEDDHVILRDDIDNAKLDYVYQQLAEFMIELSRLDFDAIGAITKHSDGMWLATERPFTYNMNDMAVTVSNYPVDTFPSAPFRTTRAYLEYQSDENLTHLRIQRNLTGNPEDARRRYIARQRFRQLIPKYCINNNGPFKLFCDDLQPSNMLADPDTLKINAILDWEFTHAMPAQFSQDPPWWLLLKGPDMWLEHYSMADFLARYEPRLQQFLHALEQVEERSPKSMDVDDVYWGALHREGDEVLCEEQQRAMEELVEGKMEDVKAYDKECKERGL</sequence>